<accession>A0A2S7DMP4</accession>
<keyword evidence="1" id="KW-0812">Transmembrane</keyword>
<organism evidence="2 3">
    <name type="scientific">Xanthomonas melonis</name>
    <dbReference type="NCBI Taxonomy" id="56456"/>
    <lineage>
        <taxon>Bacteria</taxon>
        <taxon>Pseudomonadati</taxon>
        <taxon>Pseudomonadota</taxon>
        <taxon>Gammaproteobacteria</taxon>
        <taxon>Lysobacterales</taxon>
        <taxon>Lysobacteraceae</taxon>
        <taxon>Xanthomonas</taxon>
    </lineage>
</organism>
<feature type="transmembrane region" description="Helical" evidence="1">
    <location>
        <begin position="323"/>
        <end position="344"/>
    </location>
</feature>
<dbReference type="Proteomes" id="UP000239865">
    <property type="component" value="Unassembled WGS sequence"/>
</dbReference>
<feature type="transmembrane region" description="Helical" evidence="1">
    <location>
        <begin position="250"/>
        <end position="274"/>
    </location>
</feature>
<keyword evidence="1" id="KW-0472">Membrane</keyword>
<proteinExistence type="predicted"/>
<dbReference type="InterPro" id="IPR022134">
    <property type="entry name" value="DUF3667"/>
</dbReference>
<name>A0A2S7DMP4_9XANT</name>
<evidence type="ECO:0000313" key="2">
    <source>
        <dbReference type="EMBL" id="PPU75064.1"/>
    </source>
</evidence>
<comment type="caution">
    <text evidence="2">The sequence shown here is derived from an EMBL/GenBank/DDBJ whole genome shotgun (WGS) entry which is preliminary data.</text>
</comment>
<dbReference type="Pfam" id="PF12412">
    <property type="entry name" value="DUF3667"/>
    <property type="match status" value="1"/>
</dbReference>
<protein>
    <recommendedName>
        <fullName evidence="4">DUF3667 domain-containing protein</fullName>
    </recommendedName>
</protein>
<keyword evidence="1" id="KW-1133">Transmembrane helix</keyword>
<evidence type="ECO:0000256" key="1">
    <source>
        <dbReference type="SAM" id="Phobius"/>
    </source>
</evidence>
<dbReference type="OrthoDB" id="9111327at2"/>
<dbReference type="AlphaFoldDB" id="A0A2S7DMP4"/>
<feature type="transmembrane region" description="Helical" evidence="1">
    <location>
        <begin position="286"/>
        <end position="311"/>
    </location>
</feature>
<reference evidence="2 3" key="1">
    <citation type="submission" date="2016-08" db="EMBL/GenBank/DDBJ databases">
        <authorList>
            <person name="Seilhamer J.J."/>
        </authorList>
    </citation>
    <scope>NUCLEOTIDE SEQUENCE [LARGE SCALE GENOMIC DNA]</scope>
    <source>
        <strain evidence="2 3">CFBP4644</strain>
    </source>
</reference>
<feature type="transmembrane region" description="Helical" evidence="1">
    <location>
        <begin position="365"/>
        <end position="385"/>
    </location>
</feature>
<evidence type="ECO:0008006" key="4">
    <source>
        <dbReference type="Google" id="ProtNLM"/>
    </source>
</evidence>
<sequence length="387" mass="42110">MSLHPNAPHPSACENCSAPLQGTFCHACGQSAHNPVRSLAHAIEELFESLWHLDGRIFRTLRDLLVPGRVAARFLAGQRVRYVAPMRLFLVLSLLTFFIARIAVHASDNAPGVAAADTARTAVPTDFAQARTPAQVEAVRAQVVAALTQTRKVMPAGPARDGVDAGIARAERQAHTRLAQLHQGARVDSAAPPVDAPDDATFFSVAGRPWDPVSNPLLLAALPSFANRWLNVQLDHIRTNLPRLRSDPQLLYTAFFAAVPSALLVLVPLFALLLRGCYLRSGRVYLEHLVVALYSHAFLCLNLLAMLLLSLLADALAQIAPPVAWSIGLLQFALALWMPLYLLWMQRRVYGQSWPLTVLKYLCLGGVYFAIVAVAAVVLVVASLARL</sequence>
<gene>
    <name evidence="2" type="ORF">XmelCFBP4644_04045</name>
</gene>
<dbReference type="EMBL" id="MDEH01000001">
    <property type="protein sequence ID" value="PPU75064.1"/>
    <property type="molecule type" value="Genomic_DNA"/>
</dbReference>
<evidence type="ECO:0000313" key="3">
    <source>
        <dbReference type="Proteomes" id="UP000239865"/>
    </source>
</evidence>